<evidence type="ECO:0000256" key="3">
    <source>
        <dbReference type="ARBA" id="ARBA00022833"/>
    </source>
</evidence>
<dbReference type="PROSITE" id="PS01359">
    <property type="entry name" value="ZF_PHD_1"/>
    <property type="match status" value="1"/>
</dbReference>
<feature type="non-terminal residue" evidence="7">
    <location>
        <position position="1"/>
    </location>
</feature>
<keyword evidence="8" id="KW-1185">Reference proteome</keyword>
<dbReference type="Pfam" id="PF26054">
    <property type="entry name" value="PHD_G2E3"/>
    <property type="match status" value="1"/>
</dbReference>
<dbReference type="SUPFAM" id="SSF57903">
    <property type="entry name" value="FYVE/PHD zinc finger"/>
    <property type="match status" value="2"/>
</dbReference>
<dbReference type="PANTHER" id="PTHR12420">
    <property type="entry name" value="PHD FINGER PROTEIN"/>
    <property type="match status" value="1"/>
</dbReference>
<protein>
    <submittedName>
        <fullName evidence="7">G2E3 ligase</fullName>
    </submittedName>
</protein>
<feature type="non-terminal residue" evidence="7">
    <location>
        <position position="203"/>
    </location>
</feature>
<keyword evidence="2 4" id="KW-0863">Zinc-finger</keyword>
<evidence type="ECO:0000313" key="8">
    <source>
        <dbReference type="Proteomes" id="UP000574528"/>
    </source>
</evidence>
<dbReference type="InterPro" id="IPR013083">
    <property type="entry name" value="Znf_RING/FYVE/PHD"/>
</dbReference>
<evidence type="ECO:0000259" key="5">
    <source>
        <dbReference type="PROSITE" id="PS50089"/>
    </source>
</evidence>
<sequence>CCVCGKPGAATVCCHPRCERQFHLPCALRGLCLTQYFGSHRAFCSRHRPRQALRRDPEPQTHCLLCLEPVGQRKSFRTMGCPTCQHAWFHRSCVQGHALRAGSTAFQCMLCRDKELFQAEMLRMGIHIPVRPPAWETLEAFEGLMARHGQCDATNCLCPAGREQAEEEGPWQLLLCSSCAAEGTHRSCSSLRDSTQSWECRGC</sequence>
<evidence type="ECO:0000256" key="2">
    <source>
        <dbReference type="ARBA" id="ARBA00022771"/>
    </source>
</evidence>
<accession>A0A7K9CGS8</accession>
<dbReference type="OrthoDB" id="512616at2759"/>
<proteinExistence type="predicted"/>
<dbReference type="Gene3D" id="3.30.40.10">
    <property type="entry name" value="Zinc/RING finger domain, C3HC4 (zinc finger)"/>
    <property type="match status" value="3"/>
</dbReference>
<organism evidence="7 8">
    <name type="scientific">Psilopogon haemacephalus</name>
    <name type="common">coppersmith barbet</name>
    <dbReference type="NCBI Taxonomy" id="2585815"/>
    <lineage>
        <taxon>Eukaryota</taxon>
        <taxon>Metazoa</taxon>
        <taxon>Chordata</taxon>
        <taxon>Craniata</taxon>
        <taxon>Vertebrata</taxon>
        <taxon>Euteleostomi</taxon>
        <taxon>Archelosauria</taxon>
        <taxon>Archosauria</taxon>
        <taxon>Dinosauria</taxon>
        <taxon>Saurischia</taxon>
        <taxon>Theropoda</taxon>
        <taxon>Coelurosauria</taxon>
        <taxon>Aves</taxon>
        <taxon>Neognathae</taxon>
        <taxon>Neoaves</taxon>
        <taxon>Telluraves</taxon>
        <taxon>Coraciimorphae</taxon>
        <taxon>Piciformes</taxon>
        <taxon>Megalaimidae</taxon>
        <taxon>Psilopogon</taxon>
    </lineage>
</organism>
<feature type="domain" description="PHD-type" evidence="6">
    <location>
        <begin position="1"/>
        <end position="48"/>
    </location>
</feature>
<keyword evidence="3" id="KW-0862">Zinc</keyword>
<keyword evidence="1" id="KW-0479">Metal-binding</keyword>
<dbReference type="SMART" id="SM00249">
    <property type="entry name" value="PHD"/>
    <property type="match status" value="2"/>
</dbReference>
<dbReference type="PROSITE" id="PS50089">
    <property type="entry name" value="ZF_RING_2"/>
    <property type="match status" value="1"/>
</dbReference>
<evidence type="ECO:0000259" key="6">
    <source>
        <dbReference type="PROSITE" id="PS51805"/>
    </source>
</evidence>
<dbReference type="InterPro" id="IPR059102">
    <property type="entry name" value="PHD_PHF7/G2E3-like"/>
</dbReference>
<gene>
    <name evidence="7" type="primary">G2e3_9</name>
    <name evidence="7" type="ORF">PSIHAE_R06193</name>
</gene>
<dbReference type="AlphaFoldDB" id="A0A7K9CGS8"/>
<keyword evidence="7" id="KW-0436">Ligase</keyword>
<dbReference type="InterPro" id="IPR001841">
    <property type="entry name" value="Znf_RING"/>
</dbReference>
<dbReference type="EMBL" id="VWZI01020049">
    <property type="protein sequence ID" value="NXG51746.1"/>
    <property type="molecule type" value="Genomic_DNA"/>
</dbReference>
<evidence type="ECO:0000313" key="7">
    <source>
        <dbReference type="EMBL" id="NXG51746.1"/>
    </source>
</evidence>
<feature type="domain" description="RING-type" evidence="5">
    <location>
        <begin position="63"/>
        <end position="112"/>
    </location>
</feature>
<name>A0A7K9CGS8_9PICI</name>
<dbReference type="PROSITE" id="PS51805">
    <property type="entry name" value="EPHD"/>
    <property type="match status" value="1"/>
</dbReference>
<dbReference type="InterPro" id="IPR051188">
    <property type="entry name" value="PHD-type_Zinc_Finger"/>
</dbReference>
<dbReference type="InterPro" id="IPR019786">
    <property type="entry name" value="Zinc_finger_PHD-type_CS"/>
</dbReference>
<comment type="caution">
    <text evidence="7">The sequence shown here is derived from an EMBL/GenBank/DDBJ whole genome shotgun (WGS) entry which is preliminary data.</text>
</comment>
<dbReference type="InterPro" id="IPR001965">
    <property type="entry name" value="Znf_PHD"/>
</dbReference>
<dbReference type="GO" id="GO:0005634">
    <property type="term" value="C:nucleus"/>
    <property type="evidence" value="ECO:0007669"/>
    <property type="project" value="TreeGrafter"/>
</dbReference>
<dbReference type="InterPro" id="IPR034732">
    <property type="entry name" value="EPHD"/>
</dbReference>
<dbReference type="Proteomes" id="UP000574528">
    <property type="component" value="Unassembled WGS sequence"/>
</dbReference>
<evidence type="ECO:0000256" key="4">
    <source>
        <dbReference type="PROSITE-ProRule" id="PRU00175"/>
    </source>
</evidence>
<dbReference type="InterPro" id="IPR011011">
    <property type="entry name" value="Znf_FYVE_PHD"/>
</dbReference>
<dbReference type="PANTHER" id="PTHR12420:SF47">
    <property type="entry name" value="PHD FINGER PROTEIN 7"/>
    <property type="match status" value="1"/>
</dbReference>
<dbReference type="GO" id="GO:0016874">
    <property type="term" value="F:ligase activity"/>
    <property type="evidence" value="ECO:0007669"/>
    <property type="project" value="UniProtKB-KW"/>
</dbReference>
<dbReference type="GO" id="GO:0008270">
    <property type="term" value="F:zinc ion binding"/>
    <property type="evidence" value="ECO:0007669"/>
    <property type="project" value="UniProtKB-KW"/>
</dbReference>
<reference evidence="7 8" key="1">
    <citation type="submission" date="2019-09" db="EMBL/GenBank/DDBJ databases">
        <title>Bird 10,000 Genomes (B10K) Project - Family phase.</title>
        <authorList>
            <person name="Zhang G."/>
        </authorList>
    </citation>
    <scope>NUCLEOTIDE SEQUENCE [LARGE SCALE GENOMIC DNA]</scope>
    <source>
        <strain evidence="7">B10K-DU-001-24</strain>
        <tissue evidence="7">Muscle</tissue>
    </source>
</reference>
<evidence type="ECO:0000256" key="1">
    <source>
        <dbReference type="ARBA" id="ARBA00022723"/>
    </source>
</evidence>